<accession>H6N6I6</accession>
<protein>
    <submittedName>
        <fullName evidence="1">Uncharacterized protein</fullName>
    </submittedName>
</protein>
<sequence>MNPSMIKLVYAFGSISAIGGGVFTIKYIYDKSSSISIESHLKYKNLTLISSLNSASQWDEEYKLDKDAIKAVIKVANDSEGGTKLKEWCSQQLSKPFKESEDLSKIERWCTVGKISQRIPKGKELLNNESETSEWEKIYNKNVDQSERNKIALSNSKGDGTKDNDLSTIKKFCSDNKDKPFLADKKTTEYDLVNLWCIKQ</sequence>
<reference evidence="1 2" key="1">
    <citation type="journal article" date="2012" name="J. Bacteriol.">
        <title>Complete genome sequence of Mycoplasma haemocanis strain Illinois.</title>
        <authorList>
            <person name="do Nascimento N.C."/>
            <person name="Guimaraes A.M."/>
            <person name="Santos A.P."/>
            <person name="Sanmiguel P.J."/>
            <person name="Messick J.B."/>
        </authorList>
    </citation>
    <scope>NUCLEOTIDE SEQUENCE [LARGE SCALE GENOMIC DNA]</scope>
    <source>
        <strain evidence="1 2">Illinois</strain>
    </source>
</reference>
<dbReference type="STRING" id="1111676.MHC_01960"/>
<dbReference type="KEGG" id="mhe:MHC_01960"/>
<evidence type="ECO:0000313" key="2">
    <source>
        <dbReference type="Proteomes" id="UP000009135"/>
    </source>
</evidence>
<dbReference type="Proteomes" id="UP000009135">
    <property type="component" value="Chromosome"/>
</dbReference>
<dbReference type="HOGENOM" id="CLU_113690_0_0_14"/>
<dbReference type="OrthoDB" id="9800801at2"/>
<proteinExistence type="predicted"/>
<keyword evidence="2" id="KW-1185">Reference proteome</keyword>
<dbReference type="EMBL" id="CP003199">
    <property type="protein sequence ID" value="AEW45258.1"/>
    <property type="molecule type" value="Genomic_DNA"/>
</dbReference>
<gene>
    <name evidence="1" type="ordered locus">MHC_01960</name>
</gene>
<dbReference type="AlphaFoldDB" id="H6N6I6"/>
<name>H6N6I6_MYCHN</name>
<organism evidence="1 2">
    <name type="scientific">Mycoplasma haemocanis (strain Illinois)</name>
    <dbReference type="NCBI Taxonomy" id="1111676"/>
    <lineage>
        <taxon>Bacteria</taxon>
        <taxon>Bacillati</taxon>
        <taxon>Mycoplasmatota</taxon>
        <taxon>Mollicutes</taxon>
        <taxon>Mycoplasmataceae</taxon>
        <taxon>Mycoplasma</taxon>
    </lineage>
</organism>
<evidence type="ECO:0000313" key="1">
    <source>
        <dbReference type="EMBL" id="AEW45258.1"/>
    </source>
</evidence>